<dbReference type="SUPFAM" id="SSF50182">
    <property type="entry name" value="Sm-like ribonucleoproteins"/>
    <property type="match status" value="1"/>
</dbReference>
<protein>
    <submittedName>
        <fullName evidence="8">Mechanosensitive ion channel family protein</fullName>
    </submittedName>
</protein>
<feature type="transmembrane region" description="Helical" evidence="6">
    <location>
        <begin position="64"/>
        <end position="82"/>
    </location>
</feature>
<gene>
    <name evidence="8" type="ORF">EVJ48_07250</name>
</gene>
<evidence type="ECO:0000259" key="7">
    <source>
        <dbReference type="Pfam" id="PF00924"/>
    </source>
</evidence>
<reference evidence="8 9" key="1">
    <citation type="submission" date="2019-01" db="EMBL/GenBank/DDBJ databases">
        <title>Insights into ecological role of a new deltaproteobacterial order Candidatus Sinidesulfobacterales (Sva0485) by metagenomics and metatranscriptomics.</title>
        <authorList>
            <person name="Tan S."/>
            <person name="Liu J."/>
            <person name="Fang Y."/>
            <person name="Hedlund B."/>
            <person name="Lian Z.-H."/>
            <person name="Huang L.-Y."/>
            <person name="Li J.-T."/>
            <person name="Huang L.-N."/>
            <person name="Li W.-J."/>
            <person name="Jiang H.-C."/>
            <person name="Dong H.-L."/>
            <person name="Shu W.-S."/>
        </authorList>
    </citation>
    <scope>NUCLEOTIDE SEQUENCE [LARGE SCALE GENOMIC DNA]</scope>
    <source>
        <strain evidence="8">AP4</strain>
    </source>
</reference>
<evidence type="ECO:0000256" key="5">
    <source>
        <dbReference type="ARBA" id="ARBA00023136"/>
    </source>
</evidence>
<comment type="caution">
    <text evidence="8">The sequence shown here is derived from an EMBL/GenBank/DDBJ whole genome shotgun (WGS) entry which is preliminary data.</text>
</comment>
<dbReference type="AlphaFoldDB" id="A0A520XAY6"/>
<dbReference type="Gene3D" id="2.30.30.60">
    <property type="match status" value="1"/>
</dbReference>
<dbReference type="Gene3D" id="1.10.287.1260">
    <property type="match status" value="1"/>
</dbReference>
<dbReference type="InterPro" id="IPR045275">
    <property type="entry name" value="MscS_archaea/bacteria_type"/>
</dbReference>
<dbReference type="InterPro" id="IPR010920">
    <property type="entry name" value="LSM_dom_sf"/>
</dbReference>
<evidence type="ECO:0000256" key="3">
    <source>
        <dbReference type="ARBA" id="ARBA00022692"/>
    </source>
</evidence>
<evidence type="ECO:0000313" key="9">
    <source>
        <dbReference type="Proteomes" id="UP000322454"/>
    </source>
</evidence>
<accession>A0A520XAY6</accession>
<feature type="transmembrane region" description="Helical" evidence="6">
    <location>
        <begin position="103"/>
        <end position="127"/>
    </location>
</feature>
<keyword evidence="3 6" id="KW-0812">Transmembrane</keyword>
<keyword evidence="5 6" id="KW-0472">Membrane</keyword>
<dbReference type="InterPro" id="IPR011014">
    <property type="entry name" value="MscS_channel_TM-2"/>
</dbReference>
<dbReference type="GO" id="GO:0008381">
    <property type="term" value="F:mechanosensitive monoatomic ion channel activity"/>
    <property type="evidence" value="ECO:0007669"/>
    <property type="project" value="InterPro"/>
</dbReference>
<evidence type="ECO:0000256" key="1">
    <source>
        <dbReference type="ARBA" id="ARBA00004141"/>
    </source>
</evidence>
<dbReference type="Proteomes" id="UP000322454">
    <property type="component" value="Unassembled WGS sequence"/>
</dbReference>
<dbReference type="PANTHER" id="PTHR30221:SF1">
    <property type="entry name" value="SMALL-CONDUCTANCE MECHANOSENSITIVE CHANNEL"/>
    <property type="match status" value="1"/>
</dbReference>
<evidence type="ECO:0000256" key="4">
    <source>
        <dbReference type="ARBA" id="ARBA00022989"/>
    </source>
</evidence>
<comment type="similarity">
    <text evidence="2">Belongs to the MscS (TC 1.A.23) family.</text>
</comment>
<keyword evidence="4 6" id="KW-1133">Transmembrane helix</keyword>
<evidence type="ECO:0000256" key="6">
    <source>
        <dbReference type="SAM" id="Phobius"/>
    </source>
</evidence>
<dbReference type="GO" id="GO:0016020">
    <property type="term" value="C:membrane"/>
    <property type="evidence" value="ECO:0007669"/>
    <property type="project" value="UniProtKB-SubCell"/>
</dbReference>
<dbReference type="InterPro" id="IPR006685">
    <property type="entry name" value="MscS_channel_2nd"/>
</dbReference>
<dbReference type="EMBL" id="SHMQ01000020">
    <property type="protein sequence ID" value="RZV38339.1"/>
    <property type="molecule type" value="Genomic_DNA"/>
</dbReference>
<feature type="transmembrane region" description="Helical" evidence="6">
    <location>
        <begin position="133"/>
        <end position="162"/>
    </location>
</feature>
<feature type="transmembrane region" description="Helical" evidence="6">
    <location>
        <begin position="28"/>
        <end position="52"/>
    </location>
</feature>
<dbReference type="PANTHER" id="PTHR30221">
    <property type="entry name" value="SMALL-CONDUCTANCE MECHANOSENSITIVE CHANNEL"/>
    <property type="match status" value="1"/>
</dbReference>
<dbReference type="SUPFAM" id="SSF82861">
    <property type="entry name" value="Mechanosensitive channel protein MscS (YggB), transmembrane region"/>
    <property type="match status" value="1"/>
</dbReference>
<feature type="domain" description="Mechanosensitive ion channel MscS" evidence="7">
    <location>
        <begin position="151"/>
        <end position="233"/>
    </location>
</feature>
<proteinExistence type="inferred from homology"/>
<organism evidence="8 9">
    <name type="scientific">Candidatus Acidulodesulfobacterium acidiphilum</name>
    <dbReference type="NCBI Taxonomy" id="2597224"/>
    <lineage>
        <taxon>Bacteria</taxon>
        <taxon>Deltaproteobacteria</taxon>
        <taxon>Candidatus Acidulodesulfobacterales</taxon>
        <taxon>Candidatus Acidulodesulfobacterium</taxon>
    </lineage>
</organism>
<dbReference type="Pfam" id="PF00924">
    <property type="entry name" value="MS_channel_2nd"/>
    <property type="match status" value="1"/>
</dbReference>
<evidence type="ECO:0000313" key="8">
    <source>
        <dbReference type="EMBL" id="RZV38339.1"/>
    </source>
</evidence>
<evidence type="ECO:0000256" key="2">
    <source>
        <dbReference type="ARBA" id="ARBA00008017"/>
    </source>
</evidence>
<sequence length="339" mass="38498">MSDKNGEKQEDELNKDKKNIRPAPFKRLGNIVVPLTVLGFLFFALFYVIHFYSKYLSKNMLPKGYFSIIEAIFIAVFGILAIKIIQKSSSKILSGYVSEDKAGFLRFLLSFTAYFILVLFIFTTLGINISNILLGATFIGVIFGIAAQSFLSNLLAGFIILFGKPFKIGDRITIVTWQYGLLMSTYQHEAAKPGYTGVIKDINMLFTTVLEDSGFTMRSPNNVLMQALITNYDNIKRRLVRVRFELDKETDFENFKKELYDYLTLSGNYGVVPEEDSKIIEALIEKNSSPVIRAVDVSLTSYFVAVEVYSPQLYDDPVRDLILSFVLKLKRRKKNGNES</sequence>
<comment type="subcellular location">
    <subcellularLocation>
        <location evidence="1">Membrane</location>
        <topology evidence="1">Multi-pass membrane protein</topology>
    </subcellularLocation>
</comment>
<name>A0A520XAY6_9DELT</name>
<dbReference type="InterPro" id="IPR023408">
    <property type="entry name" value="MscS_beta-dom_sf"/>
</dbReference>